<evidence type="ECO:0000313" key="6">
    <source>
        <dbReference type="EMBL" id="CAB4993993.1"/>
    </source>
</evidence>
<reference evidence="3" key="1">
    <citation type="submission" date="2020-05" db="EMBL/GenBank/DDBJ databases">
        <authorList>
            <person name="Chiriac C."/>
            <person name="Salcher M."/>
            <person name="Ghai R."/>
            <person name="Kavagutti S V."/>
        </authorList>
    </citation>
    <scope>NUCLEOTIDE SEQUENCE</scope>
</reference>
<evidence type="ECO:0000313" key="3">
    <source>
        <dbReference type="EMBL" id="CAB4747362.1"/>
    </source>
</evidence>
<dbReference type="EMBL" id="CAFBOL010000042">
    <property type="protein sequence ID" value="CAB4993993.1"/>
    <property type="molecule type" value="Genomic_DNA"/>
</dbReference>
<accession>A0A6J6TIV9</accession>
<name>A0A6J6TIV9_9ZZZZ</name>
<organism evidence="3">
    <name type="scientific">freshwater metagenome</name>
    <dbReference type="NCBI Taxonomy" id="449393"/>
    <lineage>
        <taxon>unclassified sequences</taxon>
        <taxon>metagenomes</taxon>
        <taxon>ecological metagenomes</taxon>
    </lineage>
</organism>
<sequence>MTIQQLAYASIGTPITRGGVSLFPVYIHQPSPWITTGPLADVTIKECPQATVPMLQARNATEAMVLLVEGETVVGGQQNRVLNVSVLLSAGTTTEIPVSCVEQGRWDRGSSFGRSATFAPRRVRREKNRSVADSVARGSGRQSDQGAVWSAVHHELARHDAANPTAALAGLDAAFDRDTRRRRAAEELAELGPLPGQCGIVVSHGTRIVAADVFANPELLAWHWPAIVRSHVLDAPDAIHGAPSVTRAVRFLHKFSEAADKVTPGVGLGREHHIANTKVVGQALVWNDTLIHASAFALAA</sequence>
<dbReference type="Pfam" id="PF20208">
    <property type="entry name" value="ARPP-1"/>
    <property type="match status" value="1"/>
</dbReference>
<dbReference type="EMBL" id="CAFAAV010000305">
    <property type="protein sequence ID" value="CAB4835360.1"/>
    <property type="molecule type" value="Genomic_DNA"/>
</dbReference>
<protein>
    <submittedName>
        <fullName evidence="3">Unannotated protein</fullName>
    </submittedName>
</protein>
<dbReference type="InterPro" id="IPR046699">
    <property type="entry name" value="ARPP-1"/>
</dbReference>
<gene>
    <name evidence="3" type="ORF">UFOPK2656_03319</name>
    <name evidence="4" type="ORF">UFOPK3099_02742</name>
    <name evidence="5" type="ORF">UFOPK3651_03108</name>
    <name evidence="6" type="ORF">UFOPK3931_01667</name>
    <name evidence="2" type="ORF">UFOPK4189_03136</name>
</gene>
<dbReference type="EMBL" id="CAEZYF010000035">
    <property type="protein sequence ID" value="CAB4747362.1"/>
    <property type="molecule type" value="Genomic_DNA"/>
</dbReference>
<evidence type="ECO:0000313" key="5">
    <source>
        <dbReference type="EMBL" id="CAB4954992.1"/>
    </source>
</evidence>
<evidence type="ECO:0000313" key="2">
    <source>
        <dbReference type="EMBL" id="CAB4365391.1"/>
    </source>
</evidence>
<dbReference type="AlphaFoldDB" id="A0A6J6TIV9"/>
<dbReference type="EMBL" id="CAESGF010000030">
    <property type="protein sequence ID" value="CAB4365391.1"/>
    <property type="molecule type" value="Genomic_DNA"/>
</dbReference>
<feature type="domain" description="ARG and Rhodanese-Phosphatase-superfamily-associated" evidence="1">
    <location>
        <begin position="10"/>
        <end position="296"/>
    </location>
</feature>
<evidence type="ECO:0000313" key="4">
    <source>
        <dbReference type="EMBL" id="CAB4835360.1"/>
    </source>
</evidence>
<evidence type="ECO:0000259" key="1">
    <source>
        <dbReference type="Pfam" id="PF20208"/>
    </source>
</evidence>
<dbReference type="EMBL" id="CAFBMT010000029">
    <property type="protein sequence ID" value="CAB4954992.1"/>
    <property type="molecule type" value="Genomic_DNA"/>
</dbReference>
<proteinExistence type="predicted"/>